<reference evidence="13" key="1">
    <citation type="journal article" date="2019" name="Int. J. Syst. Evol. Microbiol.">
        <title>The Global Catalogue of Microorganisms (GCM) 10K type strain sequencing project: providing services to taxonomists for standard genome sequencing and annotation.</title>
        <authorList>
            <consortium name="The Broad Institute Genomics Platform"/>
            <consortium name="The Broad Institute Genome Sequencing Center for Infectious Disease"/>
            <person name="Wu L."/>
            <person name="Ma J."/>
        </authorList>
    </citation>
    <scope>NUCLEOTIDE SEQUENCE [LARGE SCALE GENOMIC DNA]</scope>
    <source>
        <strain evidence="13">CGMCC 1.12471</strain>
    </source>
</reference>
<dbReference type="PROSITE" id="PS00710">
    <property type="entry name" value="PGM_PMM"/>
    <property type="match status" value="1"/>
</dbReference>
<evidence type="ECO:0000259" key="9">
    <source>
        <dbReference type="Pfam" id="PF02878"/>
    </source>
</evidence>
<dbReference type="PANTHER" id="PTHR45745">
    <property type="entry name" value="PHOSPHOMANNOMUTASE 45A"/>
    <property type="match status" value="1"/>
</dbReference>
<dbReference type="Pfam" id="PF02879">
    <property type="entry name" value="PGM_PMM_II"/>
    <property type="match status" value="1"/>
</dbReference>
<dbReference type="CDD" id="cd05799">
    <property type="entry name" value="PGM2"/>
    <property type="match status" value="1"/>
</dbReference>
<evidence type="ECO:0000313" key="13">
    <source>
        <dbReference type="Proteomes" id="UP001597347"/>
    </source>
</evidence>
<feature type="domain" description="Alpha-D-phosphohexomutase alpha/beta/alpha" evidence="11">
    <location>
        <begin position="329"/>
        <end position="437"/>
    </location>
</feature>
<protein>
    <submittedName>
        <fullName evidence="12">Phospho-sugar mutase</fullName>
        <ecNumber evidence="12">5.4.2.-</ecNumber>
    </submittedName>
</protein>
<feature type="domain" description="Alpha-D-phosphohexomutase C-terminal" evidence="8">
    <location>
        <begin position="469"/>
        <end position="532"/>
    </location>
</feature>
<gene>
    <name evidence="12" type="ORF">ACFSBI_04940</name>
</gene>
<keyword evidence="4 7" id="KW-0479">Metal-binding</keyword>
<dbReference type="GO" id="GO:0016853">
    <property type="term" value="F:isomerase activity"/>
    <property type="evidence" value="ECO:0007669"/>
    <property type="project" value="UniProtKB-KW"/>
</dbReference>
<evidence type="ECO:0000256" key="4">
    <source>
        <dbReference type="ARBA" id="ARBA00022723"/>
    </source>
</evidence>
<dbReference type="PANTHER" id="PTHR45745:SF1">
    <property type="entry name" value="PHOSPHOGLUCOMUTASE 2B-RELATED"/>
    <property type="match status" value="1"/>
</dbReference>
<evidence type="ECO:0000256" key="7">
    <source>
        <dbReference type="RuleBase" id="RU004326"/>
    </source>
</evidence>
<dbReference type="InterPro" id="IPR005843">
    <property type="entry name" value="A-D-PHexomutase_C"/>
</dbReference>
<organism evidence="12 13">
    <name type="scientific">Amnibacterium endophyticum</name>
    <dbReference type="NCBI Taxonomy" id="2109337"/>
    <lineage>
        <taxon>Bacteria</taxon>
        <taxon>Bacillati</taxon>
        <taxon>Actinomycetota</taxon>
        <taxon>Actinomycetes</taxon>
        <taxon>Micrococcales</taxon>
        <taxon>Microbacteriaceae</taxon>
        <taxon>Amnibacterium</taxon>
    </lineage>
</organism>
<dbReference type="InterPro" id="IPR005844">
    <property type="entry name" value="A-D-PHexomutase_a/b/a-I"/>
</dbReference>
<dbReference type="InterPro" id="IPR005845">
    <property type="entry name" value="A-D-PHexomutase_a/b/a-II"/>
</dbReference>
<dbReference type="SUPFAM" id="SSF55957">
    <property type="entry name" value="Phosphoglucomutase, C-terminal domain"/>
    <property type="match status" value="1"/>
</dbReference>
<dbReference type="Proteomes" id="UP001597347">
    <property type="component" value="Unassembled WGS sequence"/>
</dbReference>
<dbReference type="Pfam" id="PF02878">
    <property type="entry name" value="PGM_PMM_I"/>
    <property type="match status" value="1"/>
</dbReference>
<comment type="similarity">
    <text evidence="2 7">Belongs to the phosphohexose mutase family.</text>
</comment>
<dbReference type="RefSeq" id="WP_377932736.1">
    <property type="nucleotide sequence ID" value="NZ_JBHUEA010000005.1"/>
</dbReference>
<keyword evidence="3" id="KW-0597">Phosphoprotein</keyword>
<dbReference type="EC" id="5.4.2.-" evidence="12"/>
<evidence type="ECO:0000259" key="11">
    <source>
        <dbReference type="Pfam" id="PF02880"/>
    </source>
</evidence>
<dbReference type="InterPro" id="IPR036900">
    <property type="entry name" value="A-D-PHexomutase_C_sf"/>
</dbReference>
<evidence type="ECO:0000256" key="2">
    <source>
        <dbReference type="ARBA" id="ARBA00010231"/>
    </source>
</evidence>
<comment type="cofactor">
    <cofactor evidence="1">
        <name>Mg(2+)</name>
        <dbReference type="ChEBI" id="CHEBI:18420"/>
    </cofactor>
</comment>
<evidence type="ECO:0000259" key="10">
    <source>
        <dbReference type="Pfam" id="PF02879"/>
    </source>
</evidence>
<keyword evidence="13" id="KW-1185">Reference proteome</keyword>
<evidence type="ECO:0000313" key="12">
    <source>
        <dbReference type="EMBL" id="MFD1720888.1"/>
    </source>
</evidence>
<dbReference type="Gene3D" id="3.40.120.10">
    <property type="entry name" value="Alpha-D-Glucose-1,6-Bisphosphate, subunit A, domain 3"/>
    <property type="match status" value="3"/>
</dbReference>
<feature type="domain" description="Alpha-D-phosphohexomutase alpha/beta/alpha" evidence="10">
    <location>
        <begin position="213"/>
        <end position="312"/>
    </location>
</feature>
<name>A0ABW4LBG5_9MICO</name>
<dbReference type="Gene3D" id="3.30.310.50">
    <property type="entry name" value="Alpha-D-phosphohexomutase, C-terminal domain"/>
    <property type="match status" value="1"/>
</dbReference>
<dbReference type="Pfam" id="PF00408">
    <property type="entry name" value="PGM_PMM_IV"/>
    <property type="match status" value="1"/>
</dbReference>
<feature type="domain" description="Alpha-D-phosphohexomutase alpha/beta/alpha" evidence="9">
    <location>
        <begin position="51"/>
        <end position="187"/>
    </location>
</feature>
<comment type="caution">
    <text evidence="12">The sequence shown here is derived from an EMBL/GenBank/DDBJ whole genome shotgun (WGS) entry which is preliminary data.</text>
</comment>
<evidence type="ECO:0000256" key="5">
    <source>
        <dbReference type="ARBA" id="ARBA00022842"/>
    </source>
</evidence>
<proteinExistence type="inferred from homology"/>
<evidence type="ECO:0000256" key="6">
    <source>
        <dbReference type="ARBA" id="ARBA00023235"/>
    </source>
</evidence>
<evidence type="ECO:0000256" key="1">
    <source>
        <dbReference type="ARBA" id="ARBA00001946"/>
    </source>
</evidence>
<accession>A0ABW4LBG5</accession>
<dbReference type="SUPFAM" id="SSF53738">
    <property type="entry name" value="Phosphoglucomutase, first 3 domains"/>
    <property type="match status" value="3"/>
</dbReference>
<dbReference type="InterPro" id="IPR016055">
    <property type="entry name" value="A-D-PHexomutase_a/b/a-I/II/III"/>
</dbReference>
<dbReference type="Pfam" id="PF02880">
    <property type="entry name" value="PGM_PMM_III"/>
    <property type="match status" value="1"/>
</dbReference>
<sequence>MSVAEGPRPALEDDARAWLALDPDPETRAEVQDLLDRADEAGLQDRFGERLVFGTAGLRGALGAGPNRMNRVVVQQTSAGLAAFLRGRTDRPTAVVGYDGRRNSRVFAEDAVGVLRAAGVETVLLPRALPTPVLAFAVRDLDADAGVMITASHNPAPDNGYKLYLGGPDQGSQLVAPADAAVLAEIERVVATGALPARSTEAPLADEGVVERYVAATAAVTDASGDLDWVYTPMHGVGLETVRAVLAAAGLPAPAVVAEQAEPDAAFPTAPFPNPEEPGTLDLATALAERTGATLILANDPDADRLAVAIPDGPASSASGRRGWRRLTGNDVGLLLAWRIASGTTASGGTLACSVVSTPGLARIAERFGLLHTETLTGFKWISRAPALLFGFEEALGYLVDPEVVRDKDGISALVAVLAAAIEQAAEGRGLADLLAEIEAAVGRFDSAQVSLRVEDLSRIAAITASLRADPPAEIGGFAVESVDDLAGGSDDLPPTDALRYRLTGGARVIVRPSGTEPKLKVYLDVVSDVATPEERRRETDAALAALRTGVDALLAR</sequence>
<keyword evidence="5 7" id="KW-0460">Magnesium</keyword>
<dbReference type="InterPro" id="IPR016066">
    <property type="entry name" value="A-D-PHexomutase_CS"/>
</dbReference>
<dbReference type="InterPro" id="IPR005846">
    <property type="entry name" value="A-D-PHexomutase_a/b/a-III"/>
</dbReference>
<dbReference type="EMBL" id="JBHUEA010000005">
    <property type="protein sequence ID" value="MFD1720888.1"/>
    <property type="molecule type" value="Genomic_DNA"/>
</dbReference>
<keyword evidence="6 12" id="KW-0413">Isomerase</keyword>
<evidence type="ECO:0000256" key="3">
    <source>
        <dbReference type="ARBA" id="ARBA00022553"/>
    </source>
</evidence>
<evidence type="ECO:0000259" key="8">
    <source>
        <dbReference type="Pfam" id="PF00408"/>
    </source>
</evidence>